<evidence type="ECO:0000313" key="4">
    <source>
        <dbReference type="EMBL" id="TCU62718.1"/>
    </source>
</evidence>
<feature type="domain" description="CheC-like protein" evidence="3">
    <location>
        <begin position="110"/>
        <end position="144"/>
    </location>
</feature>
<keyword evidence="1" id="KW-0145">Chemotaxis</keyword>
<dbReference type="CDD" id="cd17909">
    <property type="entry name" value="CheC_ClassI"/>
    <property type="match status" value="1"/>
</dbReference>
<gene>
    <name evidence="4" type="ORF">EDD61_103133</name>
</gene>
<evidence type="ECO:0000256" key="2">
    <source>
        <dbReference type="ARBA" id="ARBA00022801"/>
    </source>
</evidence>
<name>A0A4R3TMA1_9FIRM</name>
<keyword evidence="2" id="KW-0378">Hydrolase</keyword>
<reference evidence="4 5" key="1">
    <citation type="submission" date="2019-03" db="EMBL/GenBank/DDBJ databases">
        <title>Genomic Encyclopedia of Type Strains, Phase IV (KMG-IV): sequencing the most valuable type-strain genomes for metagenomic binning, comparative biology and taxonomic classification.</title>
        <authorList>
            <person name="Goeker M."/>
        </authorList>
    </citation>
    <scope>NUCLEOTIDE SEQUENCE [LARGE SCALE GENOMIC DNA]</scope>
    <source>
        <strain evidence="4 5">DSM 29481</strain>
    </source>
</reference>
<dbReference type="SUPFAM" id="SSF103039">
    <property type="entry name" value="CheC-like"/>
    <property type="match status" value="1"/>
</dbReference>
<dbReference type="EMBL" id="SMBP01000003">
    <property type="protein sequence ID" value="TCU62718.1"/>
    <property type="molecule type" value="Genomic_DNA"/>
</dbReference>
<evidence type="ECO:0000313" key="5">
    <source>
        <dbReference type="Proteomes" id="UP000295773"/>
    </source>
</evidence>
<dbReference type="RefSeq" id="WP_132223918.1">
    <property type="nucleotide sequence ID" value="NZ_JANKBG010000003.1"/>
</dbReference>
<dbReference type="Gene3D" id="3.40.1550.10">
    <property type="entry name" value="CheC-like"/>
    <property type="match status" value="1"/>
</dbReference>
<dbReference type="InterPro" id="IPR028976">
    <property type="entry name" value="CheC-like_sf"/>
</dbReference>
<organism evidence="4 5">
    <name type="scientific">Longicatena caecimuris</name>
    <dbReference type="NCBI Taxonomy" id="1796635"/>
    <lineage>
        <taxon>Bacteria</taxon>
        <taxon>Bacillati</taxon>
        <taxon>Bacillota</taxon>
        <taxon>Erysipelotrichia</taxon>
        <taxon>Erysipelotrichales</taxon>
        <taxon>Erysipelotrichaceae</taxon>
        <taxon>Longicatena</taxon>
    </lineage>
</organism>
<keyword evidence="5" id="KW-1185">Reference proteome</keyword>
<dbReference type="Proteomes" id="UP000295773">
    <property type="component" value="Unassembled WGS sequence"/>
</dbReference>
<evidence type="ECO:0000259" key="3">
    <source>
        <dbReference type="Pfam" id="PF04509"/>
    </source>
</evidence>
<dbReference type="PANTHER" id="PTHR43693:SF1">
    <property type="entry name" value="PROTEIN PHOSPHATASE CHEZ"/>
    <property type="match status" value="1"/>
</dbReference>
<evidence type="ECO:0000256" key="1">
    <source>
        <dbReference type="ARBA" id="ARBA00022500"/>
    </source>
</evidence>
<feature type="domain" description="CheC-like protein" evidence="3">
    <location>
        <begin position="12"/>
        <end position="46"/>
    </location>
</feature>
<dbReference type="AlphaFoldDB" id="A0A4R3TMA1"/>
<dbReference type="PANTHER" id="PTHR43693">
    <property type="entry name" value="PROTEIN PHOSPHATASE CHEZ"/>
    <property type="match status" value="1"/>
</dbReference>
<dbReference type="InterPro" id="IPR007597">
    <property type="entry name" value="CheC"/>
</dbReference>
<dbReference type="GO" id="GO:0006935">
    <property type="term" value="P:chemotaxis"/>
    <property type="evidence" value="ECO:0007669"/>
    <property type="project" value="UniProtKB-KW"/>
</dbReference>
<dbReference type="InterPro" id="IPR050992">
    <property type="entry name" value="CheZ_family_phosphatases"/>
</dbReference>
<protein>
    <submittedName>
        <fullName evidence="4">Chemotaxis protein CheC</fullName>
    </submittedName>
</protein>
<proteinExistence type="predicted"/>
<dbReference type="GO" id="GO:0016787">
    <property type="term" value="F:hydrolase activity"/>
    <property type="evidence" value="ECO:0007669"/>
    <property type="project" value="UniProtKB-KW"/>
</dbReference>
<comment type="caution">
    <text evidence="4">The sequence shown here is derived from an EMBL/GenBank/DDBJ whole genome shotgun (WGS) entry which is preliminary data.</text>
</comment>
<sequence>MLKNYSDLNAPARDALQEIGNIGTGNALTALSSMIHQTIHLQTPAVRIVPYQDAQELLGGAQTVKVGILIETSGDMNGIFMFLLNETFTRQLLEGVLGKSTIDLREPDEMSQSAICEIGNIMCCSYINAIASMTGMQIHVSVPSSCTDMAGSLLSVPMIHFAQMGDELLFIENCFRINACDFVSHVLFLPELSSIEHLLERLGVS</sequence>
<accession>A0A4R3TMA1</accession>
<dbReference type="Pfam" id="PF04509">
    <property type="entry name" value="CheC"/>
    <property type="match status" value="2"/>
</dbReference>